<gene>
    <name evidence="2" type="ORF">U732_852</name>
</gene>
<sequence length="187" mass="21051">MVIENKEIIGKSLTWILRCTTKGDGAELSKLRVQLDGETENFDREPGEGFLTPEDFEKMIYENSISDNSLFLVAEVEGKIVGLALCKGNALSRFKHNASLGIGVLKEYWGNGIGNVLLENILSWADTTKLEKISLIVIETNTKAIQLYKKYGFIEEGLLIKDRIHKDGNYYNTVIMGRISAHYNYVL</sequence>
<dbReference type="EMBL" id="AYSO01000020">
    <property type="protein sequence ID" value="KIE44352.1"/>
    <property type="molecule type" value="Genomic_DNA"/>
</dbReference>
<dbReference type="InterPro" id="IPR000182">
    <property type="entry name" value="GNAT_dom"/>
</dbReference>
<dbReference type="PROSITE" id="PS51186">
    <property type="entry name" value="GNAT"/>
    <property type="match status" value="1"/>
</dbReference>
<proteinExistence type="predicted"/>
<dbReference type="CDD" id="cd04301">
    <property type="entry name" value="NAT_SF"/>
    <property type="match status" value="1"/>
</dbReference>
<protein>
    <submittedName>
        <fullName evidence="2">Acetyltransferase domain protein</fullName>
    </submittedName>
</protein>
<dbReference type="Proteomes" id="UP000031366">
    <property type="component" value="Unassembled WGS sequence"/>
</dbReference>
<evidence type="ECO:0000313" key="3">
    <source>
        <dbReference type="Proteomes" id="UP000031366"/>
    </source>
</evidence>
<comment type="caution">
    <text evidence="2">The sequence shown here is derived from an EMBL/GenBank/DDBJ whole genome shotgun (WGS) entry which is preliminary data.</text>
</comment>
<dbReference type="OrthoDB" id="948250at2"/>
<keyword evidence="2" id="KW-0808">Transferase</keyword>
<accession>A0A0C1QTP5</accession>
<evidence type="ECO:0000313" key="2">
    <source>
        <dbReference type="EMBL" id="KIE44352.1"/>
    </source>
</evidence>
<dbReference type="Pfam" id="PF00583">
    <property type="entry name" value="Acetyltransf_1"/>
    <property type="match status" value="1"/>
</dbReference>
<dbReference type="GO" id="GO:0016747">
    <property type="term" value="F:acyltransferase activity, transferring groups other than amino-acyl groups"/>
    <property type="evidence" value="ECO:0007669"/>
    <property type="project" value="InterPro"/>
</dbReference>
<dbReference type="InterPro" id="IPR016181">
    <property type="entry name" value="Acyl_CoA_acyltransferase"/>
</dbReference>
<reference evidence="2 3" key="1">
    <citation type="journal article" date="2015" name="Infect. Genet. Evol.">
        <title>Genomic sequences of six botulinum neurotoxin-producing strains representing three clostridial species illustrate the mobility and diversity of botulinum neurotoxin genes.</title>
        <authorList>
            <person name="Smith T.J."/>
            <person name="Hill K.K."/>
            <person name="Xie G."/>
            <person name="Foley B.T."/>
            <person name="Williamson C.H."/>
            <person name="Foster J.T."/>
            <person name="Johnson S.L."/>
            <person name="Chertkov O."/>
            <person name="Teshima H."/>
            <person name="Gibbons H.S."/>
            <person name="Johnsky L.A."/>
            <person name="Karavis M.A."/>
            <person name="Smith L.A."/>
        </authorList>
    </citation>
    <scope>NUCLEOTIDE SEQUENCE [LARGE SCALE GENOMIC DNA]</scope>
    <source>
        <strain evidence="2 3">CDC 2741</strain>
    </source>
</reference>
<evidence type="ECO:0000259" key="1">
    <source>
        <dbReference type="PROSITE" id="PS51186"/>
    </source>
</evidence>
<name>A0A0C1QTP5_9CLOT</name>
<dbReference type="AlphaFoldDB" id="A0A0C1QTP5"/>
<dbReference type="PANTHER" id="PTHR43415:SF3">
    <property type="entry name" value="GNAT-FAMILY ACETYLTRANSFERASE"/>
    <property type="match status" value="1"/>
</dbReference>
<dbReference type="PANTHER" id="PTHR43415">
    <property type="entry name" value="SPERMIDINE N(1)-ACETYLTRANSFERASE"/>
    <property type="match status" value="1"/>
</dbReference>
<dbReference type="RefSeq" id="WP_039636975.1">
    <property type="nucleotide sequence ID" value="NZ_AYSO01000020.1"/>
</dbReference>
<keyword evidence="3" id="KW-1185">Reference proteome</keyword>
<organism evidence="2 3">
    <name type="scientific">Clostridium argentinense CDC 2741</name>
    <dbReference type="NCBI Taxonomy" id="1418104"/>
    <lineage>
        <taxon>Bacteria</taxon>
        <taxon>Bacillati</taxon>
        <taxon>Bacillota</taxon>
        <taxon>Clostridia</taxon>
        <taxon>Eubacteriales</taxon>
        <taxon>Clostridiaceae</taxon>
        <taxon>Clostridium</taxon>
    </lineage>
</organism>
<dbReference type="SUPFAM" id="SSF55729">
    <property type="entry name" value="Acyl-CoA N-acyltransferases (Nat)"/>
    <property type="match status" value="1"/>
</dbReference>
<dbReference type="Gene3D" id="3.40.630.30">
    <property type="match status" value="1"/>
</dbReference>
<feature type="domain" description="N-acetyltransferase" evidence="1">
    <location>
        <begin position="26"/>
        <end position="177"/>
    </location>
</feature>